<dbReference type="OrthoDB" id="10437729at2759"/>
<reference evidence="2" key="1">
    <citation type="submission" date="2013-09" db="EMBL/GenBank/DDBJ databases">
        <title>Corchorus olitorius genome sequencing.</title>
        <authorList>
            <person name="Alam M."/>
            <person name="Haque M.S."/>
            <person name="Islam M.S."/>
            <person name="Emdad E.M."/>
            <person name="Islam M.M."/>
            <person name="Ahmed B."/>
            <person name="Halim A."/>
            <person name="Hossen Q.M.M."/>
            <person name="Hossain M.Z."/>
            <person name="Ahmed R."/>
            <person name="Khan M.M."/>
            <person name="Islam R."/>
            <person name="Rashid M.M."/>
            <person name="Khan S.A."/>
            <person name="Rahman M.S."/>
            <person name="Alam M."/>
            <person name="Yahiya A.S."/>
            <person name="Khan M.S."/>
            <person name="Azam M.S."/>
            <person name="Haque T."/>
            <person name="Lashkar M.Z.H."/>
            <person name="Akhand A.I."/>
            <person name="Morshed G."/>
            <person name="Roy S."/>
            <person name="Uddin K.S."/>
            <person name="Rabeya T."/>
            <person name="Hossain A.S."/>
            <person name="Chowdhury A."/>
            <person name="Snigdha A.R."/>
            <person name="Mortoza M.S."/>
            <person name="Matin S.A."/>
            <person name="Hoque S.M.E."/>
            <person name="Islam M.K."/>
            <person name="Roy D.K."/>
            <person name="Haider R."/>
            <person name="Moosa M.M."/>
            <person name="Elias S.M."/>
            <person name="Hasan A.M."/>
            <person name="Jahan S."/>
            <person name="Shafiuddin M."/>
            <person name="Mahmood N."/>
            <person name="Shommy N.S."/>
        </authorList>
    </citation>
    <scope>NUCLEOTIDE SEQUENCE [LARGE SCALE GENOMIC DNA]</scope>
    <source>
        <strain evidence="2">cv. O-4</strain>
    </source>
</reference>
<keyword evidence="2" id="KW-1185">Reference proteome</keyword>
<proteinExistence type="predicted"/>
<protein>
    <submittedName>
        <fullName evidence="1">Transcription factor GTE8-like protein</fullName>
    </submittedName>
</protein>
<organism evidence="1 2">
    <name type="scientific">Corchorus olitorius</name>
    <dbReference type="NCBI Taxonomy" id="93759"/>
    <lineage>
        <taxon>Eukaryota</taxon>
        <taxon>Viridiplantae</taxon>
        <taxon>Streptophyta</taxon>
        <taxon>Embryophyta</taxon>
        <taxon>Tracheophyta</taxon>
        <taxon>Spermatophyta</taxon>
        <taxon>Magnoliopsida</taxon>
        <taxon>eudicotyledons</taxon>
        <taxon>Gunneridae</taxon>
        <taxon>Pentapetalae</taxon>
        <taxon>rosids</taxon>
        <taxon>malvids</taxon>
        <taxon>Malvales</taxon>
        <taxon>Malvaceae</taxon>
        <taxon>Grewioideae</taxon>
        <taxon>Apeibeae</taxon>
        <taxon>Corchorus</taxon>
    </lineage>
</organism>
<accession>A0A1R3J2A7</accession>
<sequence length="157" mass="17664">MPPPPKERRPSIPVRYGYINRAAPSREQVSQPMAPRPVALIGSMSRRKLDLTEDMSMKVPNRSVTWKTVQRKLDFSSEDAKPSMMITSTVQGTSKPMMTRSKITALAPHNAAMEEEVTALATSLDLEKCNFKKDAEEVVPEKMFKVTDDMTFEYLVG</sequence>
<dbReference type="Proteomes" id="UP000187203">
    <property type="component" value="Unassembled WGS sequence"/>
</dbReference>
<dbReference type="AlphaFoldDB" id="A0A1R3J2A7"/>
<name>A0A1R3J2A7_9ROSI</name>
<evidence type="ECO:0000313" key="2">
    <source>
        <dbReference type="Proteomes" id="UP000187203"/>
    </source>
</evidence>
<gene>
    <name evidence="1" type="ORF">COLO4_20020</name>
</gene>
<comment type="caution">
    <text evidence="1">The sequence shown here is derived from an EMBL/GenBank/DDBJ whole genome shotgun (WGS) entry which is preliminary data.</text>
</comment>
<evidence type="ECO:0000313" key="1">
    <source>
        <dbReference type="EMBL" id="OMO88962.1"/>
    </source>
</evidence>
<dbReference type="EMBL" id="AWUE01016928">
    <property type="protein sequence ID" value="OMO88962.1"/>
    <property type="molecule type" value="Genomic_DNA"/>
</dbReference>